<reference evidence="1" key="1">
    <citation type="submission" date="2023-11" db="EMBL/GenBank/DDBJ databases">
        <title>Gracilibacillus pellucida a moderately halophilic bacterium isolated from saline soil in Xinjiang province.</title>
        <authorList>
            <person name="Zhang Z."/>
            <person name="Tan F."/>
            <person name="Wang Y."/>
            <person name="Xia M."/>
        </authorList>
    </citation>
    <scope>NUCLEOTIDE SEQUENCE</scope>
    <source>
        <strain evidence="1">S3-1-1</strain>
    </source>
</reference>
<dbReference type="EC" id="2.4.-.-" evidence="1"/>
<keyword evidence="1" id="KW-0328">Glycosyltransferase</keyword>
<evidence type="ECO:0000313" key="1">
    <source>
        <dbReference type="EMBL" id="MDX8047124.1"/>
    </source>
</evidence>
<name>A0ACC6M840_9BACI</name>
<protein>
    <submittedName>
        <fullName evidence="1">Glycosyltransferase</fullName>
        <ecNumber evidence="1">2.4.-.-</ecNumber>
    </submittedName>
</protein>
<comment type="caution">
    <text evidence="1">The sequence shown here is derived from an EMBL/GenBank/DDBJ whole genome shotgun (WGS) entry which is preliminary data.</text>
</comment>
<sequence length="667" mass="76945">MKRVLITGKNSYVGNSFESWIKERYPEDIQIDKISVRTDGWKEIDLSVYDVVLHVAGIAHVSTDPKMEELYYNVNRNLTVEIAKKSKESGVKQFIFLSSIIVYGDATKGSKVINENSLPTPSNFYGKSKLEAEKAIDELNSDEFHVVRIRPPMIYGKGAKGNYPKLSKIAQKTPLFPDISNERSMLHIDNLSEFIRLMIKNEESGLFFPQNDEYVRTSKMVEIIAQTHGKKIRLTKLLNPVIKFLVNKVNVVSKVFGNLVYDEGISDYHTNYRVRSMKNSIEATEKVEEENVNILIMGDNGLETVGGEQESTKIIIQGIHDTYKVGVIQPGKISNPITGVKYYYLTEKTRIKHLIVNPFVFLGYINKIRKIINHETPEIIHTQAQVSFFIVALLRKSKLIPKKTTLIHTERGLYTKYGNFFKKVFLFFMKELDVLVLTTQFNSKYWKEAIEKKELNMKFQVIENTAGKLFEEYNTVINKDQTEDIVIGFAGRYTEWKNWPLAVGICEKLDEKLKGKFRVRMAVGCLDEKSSKETRLMFDKLKHLLGDRFNGQINIDIDEMNKFYYDIDVFILTSRYNTESFGRTLVEAMSRRTIVLTTDSGGSVEVVGNMDNVCESADEFVEKVISYNNDSKKMSNEKEANIKRVKEQYSLNNNIEKHRHLYQKIYQ</sequence>
<dbReference type="Proteomes" id="UP001277972">
    <property type="component" value="Unassembled WGS sequence"/>
</dbReference>
<accession>A0ACC6M840</accession>
<organism evidence="1 2">
    <name type="scientific">Gracilibacillus pellucidus</name>
    <dbReference type="NCBI Taxonomy" id="3095368"/>
    <lineage>
        <taxon>Bacteria</taxon>
        <taxon>Bacillati</taxon>
        <taxon>Bacillota</taxon>
        <taxon>Bacilli</taxon>
        <taxon>Bacillales</taxon>
        <taxon>Bacillaceae</taxon>
        <taxon>Gracilibacillus</taxon>
    </lineage>
</organism>
<dbReference type="EMBL" id="JAWZSR010000009">
    <property type="protein sequence ID" value="MDX8047124.1"/>
    <property type="molecule type" value="Genomic_DNA"/>
</dbReference>
<keyword evidence="1" id="KW-0808">Transferase</keyword>
<keyword evidence="2" id="KW-1185">Reference proteome</keyword>
<gene>
    <name evidence="1" type="ORF">SH601_14120</name>
</gene>
<evidence type="ECO:0000313" key="2">
    <source>
        <dbReference type="Proteomes" id="UP001277972"/>
    </source>
</evidence>
<proteinExistence type="predicted"/>